<dbReference type="PANTHER" id="PTHR31876:SF26">
    <property type="entry name" value="PROTEIN LIKE COV 2"/>
    <property type="match status" value="1"/>
</dbReference>
<dbReference type="RefSeq" id="WP_085216783.1">
    <property type="nucleotide sequence ID" value="NZ_FXAM01000004.1"/>
</dbReference>
<dbReference type="EMBL" id="FXAM01000004">
    <property type="protein sequence ID" value="SMF97764.1"/>
    <property type="molecule type" value="Genomic_DNA"/>
</dbReference>
<reference evidence="2 3" key="1">
    <citation type="submission" date="2016-12" db="EMBL/GenBank/DDBJ databases">
        <authorList>
            <person name="Song W.-J."/>
            <person name="Kurnit D.M."/>
        </authorList>
    </citation>
    <scope>NUCLEOTIDE SEQUENCE [LARGE SCALE GENOMIC DNA]</scope>
    <source>
        <strain evidence="2 3">175</strain>
    </source>
</reference>
<protein>
    <submittedName>
        <fullName evidence="2">Uncharacterized membrane protein</fullName>
    </submittedName>
</protein>
<organism evidence="2 3">
    <name type="scientific">Methylomagnum ishizawai</name>
    <dbReference type="NCBI Taxonomy" id="1760988"/>
    <lineage>
        <taxon>Bacteria</taxon>
        <taxon>Pseudomonadati</taxon>
        <taxon>Pseudomonadota</taxon>
        <taxon>Gammaproteobacteria</taxon>
        <taxon>Methylococcales</taxon>
        <taxon>Methylococcaceae</taxon>
        <taxon>Methylomagnum</taxon>
    </lineage>
</organism>
<feature type="transmembrane region" description="Helical" evidence="1">
    <location>
        <begin position="53"/>
        <end position="75"/>
    </location>
</feature>
<accession>A0A1Y6DCG9</accession>
<proteinExistence type="predicted"/>
<dbReference type="OrthoDB" id="9780267at2"/>
<evidence type="ECO:0000313" key="3">
    <source>
        <dbReference type="Proteomes" id="UP000192923"/>
    </source>
</evidence>
<gene>
    <name evidence="2" type="ORF">SAMN02949497_0020</name>
</gene>
<evidence type="ECO:0000313" key="2">
    <source>
        <dbReference type="EMBL" id="SMF97764.1"/>
    </source>
</evidence>
<sequence length="213" mass="23513">MDRDDLALLKPRVKRVLNDFLIGVLALLPVIVVGEILVFLADLILELVFGVNRYVGNAFVTFLAFAAAFALPVSIGHRINRRRHSLVVSGLDYLVGRIPFLGAVYKIVQRLIELFRNKPGEARREVVYVEYPKDGMWAPAYLTHREGDRCVVYVPTSPNPTNGFTVIVHESRVVKSALDISEATSFIVSLGADYPKSEEALSLAVAKAGPQPP</sequence>
<feature type="transmembrane region" description="Helical" evidence="1">
    <location>
        <begin position="20"/>
        <end position="41"/>
    </location>
</feature>
<keyword evidence="1" id="KW-0472">Membrane</keyword>
<dbReference type="PANTHER" id="PTHR31876">
    <property type="entry name" value="COV-LIKE PROTEIN 1"/>
    <property type="match status" value="1"/>
</dbReference>
<keyword evidence="1" id="KW-1133">Transmembrane helix</keyword>
<name>A0A1Y6DCG9_9GAMM</name>
<dbReference type="Proteomes" id="UP000192923">
    <property type="component" value="Unassembled WGS sequence"/>
</dbReference>
<keyword evidence="1" id="KW-0812">Transmembrane</keyword>
<dbReference type="STRING" id="1760988.SAMN02949497_0020"/>
<evidence type="ECO:0000256" key="1">
    <source>
        <dbReference type="SAM" id="Phobius"/>
    </source>
</evidence>
<dbReference type="Pfam" id="PF04367">
    <property type="entry name" value="DUF502"/>
    <property type="match status" value="1"/>
</dbReference>
<keyword evidence="3" id="KW-1185">Reference proteome</keyword>
<dbReference type="AlphaFoldDB" id="A0A1Y6DCG9"/>
<dbReference type="InterPro" id="IPR007462">
    <property type="entry name" value="COV1-like"/>
</dbReference>